<comment type="caution">
    <text evidence="2">The sequence shown here is derived from an EMBL/GenBank/DDBJ whole genome shotgun (WGS) entry which is preliminary data.</text>
</comment>
<protein>
    <submittedName>
        <fullName evidence="2">Uncharacterized protein</fullName>
    </submittedName>
</protein>
<evidence type="ECO:0000256" key="1">
    <source>
        <dbReference type="SAM" id="MobiDB-lite"/>
    </source>
</evidence>
<dbReference type="InterPro" id="IPR036397">
    <property type="entry name" value="RNaseH_sf"/>
</dbReference>
<keyword evidence="3" id="KW-1185">Reference proteome</keyword>
<proteinExistence type="predicted"/>
<dbReference type="GO" id="GO:0003676">
    <property type="term" value="F:nucleic acid binding"/>
    <property type="evidence" value="ECO:0007669"/>
    <property type="project" value="InterPro"/>
</dbReference>
<feature type="region of interest" description="Disordered" evidence="1">
    <location>
        <begin position="476"/>
        <end position="507"/>
    </location>
</feature>
<dbReference type="EMBL" id="JARJCW010000068">
    <property type="protein sequence ID" value="KAJ7199473.1"/>
    <property type="molecule type" value="Genomic_DNA"/>
</dbReference>
<dbReference type="Proteomes" id="UP001219525">
    <property type="component" value="Unassembled WGS sequence"/>
</dbReference>
<name>A0AAD6V0C2_9AGAR</name>
<feature type="compositionally biased region" description="Polar residues" evidence="1">
    <location>
        <begin position="496"/>
        <end position="507"/>
    </location>
</feature>
<organism evidence="2 3">
    <name type="scientific">Mycena pura</name>
    <dbReference type="NCBI Taxonomy" id="153505"/>
    <lineage>
        <taxon>Eukaryota</taxon>
        <taxon>Fungi</taxon>
        <taxon>Dikarya</taxon>
        <taxon>Basidiomycota</taxon>
        <taxon>Agaricomycotina</taxon>
        <taxon>Agaricomycetes</taxon>
        <taxon>Agaricomycetidae</taxon>
        <taxon>Agaricales</taxon>
        <taxon>Marasmiineae</taxon>
        <taxon>Mycenaceae</taxon>
        <taxon>Mycena</taxon>
    </lineage>
</organism>
<gene>
    <name evidence="2" type="ORF">GGX14DRAFT_373116</name>
</gene>
<dbReference type="AlphaFoldDB" id="A0AAD6V0C2"/>
<dbReference type="Gene3D" id="3.30.420.10">
    <property type="entry name" value="Ribonuclease H-like superfamily/Ribonuclease H"/>
    <property type="match status" value="1"/>
</dbReference>
<sequence>MENPSPRAFGAPPDRKLIDAAIEKLHGILHPKRGPNTKGYKDPGLPLVLRARLELMLSFLRLYAADGYTGWGKAADTVAKAAGNGAWMSRRVREWVIEYIKDDTHLPHSQYGKHNESVLDDEDVSSEIHLHLQSLGKHISAQDVVNFVSSEEMKRRLNLKNAISVRTAERWMKRNEYRWKPEPKGMYKDGHEREDIVQYRQHVFLPLWAEWGLRTRRWTKKGGEEGGEATADNKLVVIWRHDESIFYAHDRRKLRWVHSSESATPYAKGEGKSMMAIAFVSPDHGWAARKLIRPGKNRDGYYGNADILKHATEMMDWLDEHHQNETHVFAYDNATNHTARAVDALSARKMPVNTPGVGKTGKNGGVQKNWLIESVDSSGKKSKIRMRDAKFADGTPQALYFPRGHPKAGIFKGMRVLIQERRDRGANLPDPTKLHAECKNFKCPPGREDCCCRRVMFTQPDFVNQKSKLEEHCEARGDADATDTGVDTPVTTTNTFSNEFSLSTEPE</sequence>
<accession>A0AAD6V0C2</accession>
<reference evidence="2" key="1">
    <citation type="submission" date="2023-03" db="EMBL/GenBank/DDBJ databases">
        <title>Massive genome expansion in bonnet fungi (Mycena s.s.) driven by repeated elements and novel gene families across ecological guilds.</title>
        <authorList>
            <consortium name="Lawrence Berkeley National Laboratory"/>
            <person name="Harder C.B."/>
            <person name="Miyauchi S."/>
            <person name="Viragh M."/>
            <person name="Kuo A."/>
            <person name="Thoen E."/>
            <person name="Andreopoulos B."/>
            <person name="Lu D."/>
            <person name="Skrede I."/>
            <person name="Drula E."/>
            <person name="Henrissat B."/>
            <person name="Morin E."/>
            <person name="Kohler A."/>
            <person name="Barry K."/>
            <person name="LaButti K."/>
            <person name="Morin E."/>
            <person name="Salamov A."/>
            <person name="Lipzen A."/>
            <person name="Mereny Z."/>
            <person name="Hegedus B."/>
            <person name="Baldrian P."/>
            <person name="Stursova M."/>
            <person name="Weitz H."/>
            <person name="Taylor A."/>
            <person name="Grigoriev I.V."/>
            <person name="Nagy L.G."/>
            <person name="Martin F."/>
            <person name="Kauserud H."/>
        </authorList>
    </citation>
    <scope>NUCLEOTIDE SEQUENCE</scope>
    <source>
        <strain evidence="2">9144</strain>
    </source>
</reference>
<dbReference type="PANTHER" id="PTHR35871">
    <property type="entry name" value="EXPRESSED PROTEIN"/>
    <property type="match status" value="1"/>
</dbReference>
<dbReference type="PANTHER" id="PTHR35871:SF1">
    <property type="entry name" value="CXC1-LIKE CYSTEINE CLUSTER ASSOCIATED WITH KDZ TRANSPOSASES DOMAIN-CONTAINING PROTEIN"/>
    <property type="match status" value="1"/>
</dbReference>
<evidence type="ECO:0000313" key="3">
    <source>
        <dbReference type="Proteomes" id="UP001219525"/>
    </source>
</evidence>
<feature type="compositionally biased region" description="Low complexity" evidence="1">
    <location>
        <begin position="482"/>
        <end position="495"/>
    </location>
</feature>
<evidence type="ECO:0000313" key="2">
    <source>
        <dbReference type="EMBL" id="KAJ7199473.1"/>
    </source>
</evidence>